<sequence>MSLENPVVNPPFNNWSVNQPSVLHNSGMKGDEDLGLREIIIEGVNYDLTQIKASHAEAEEDEVITLQVHGVPVLVKPESIMQENSMNNYSFDNDIVVGLDDVKY</sequence>
<accession>A0A7S3CNH9</accession>
<dbReference type="AlphaFoldDB" id="A0A7S3CNH9"/>
<protein>
    <submittedName>
        <fullName evidence="1">Uncharacterized protein</fullName>
    </submittedName>
</protein>
<reference evidence="1" key="1">
    <citation type="submission" date="2021-01" db="EMBL/GenBank/DDBJ databases">
        <authorList>
            <person name="Corre E."/>
            <person name="Pelletier E."/>
            <person name="Niang G."/>
            <person name="Scheremetjew M."/>
            <person name="Finn R."/>
            <person name="Kale V."/>
            <person name="Holt S."/>
            <person name="Cochrane G."/>
            <person name="Meng A."/>
            <person name="Brown T."/>
            <person name="Cohen L."/>
        </authorList>
    </citation>
    <scope>NUCLEOTIDE SEQUENCE</scope>
    <source>
        <strain evidence="1">Ras09</strain>
    </source>
</reference>
<dbReference type="EMBL" id="HBIA01009472">
    <property type="protein sequence ID" value="CAE0233132.1"/>
    <property type="molecule type" value="Transcribed_RNA"/>
</dbReference>
<evidence type="ECO:0000313" key="1">
    <source>
        <dbReference type="EMBL" id="CAE0233132.1"/>
    </source>
</evidence>
<proteinExistence type="predicted"/>
<gene>
    <name evidence="1" type="ORF">SRAS04492_LOCUS4931</name>
</gene>
<name>A0A7S3CNH9_9SPIT</name>
<organism evidence="1">
    <name type="scientific">Strombidium rassoulzadegani</name>
    <dbReference type="NCBI Taxonomy" id="1082188"/>
    <lineage>
        <taxon>Eukaryota</taxon>
        <taxon>Sar</taxon>
        <taxon>Alveolata</taxon>
        <taxon>Ciliophora</taxon>
        <taxon>Intramacronucleata</taxon>
        <taxon>Spirotrichea</taxon>
        <taxon>Oligotrichia</taxon>
        <taxon>Strombidiidae</taxon>
        <taxon>Strombidium</taxon>
    </lineage>
</organism>